<dbReference type="PANTHER" id="PTHR22976:SF2">
    <property type="entry name" value="BIOTIN SYNTHASE, MITOCHONDRIAL"/>
    <property type="match status" value="1"/>
</dbReference>
<feature type="binding site" evidence="13 14">
    <location>
        <position position="154"/>
    </location>
    <ligand>
        <name>[2Fe-2S] cluster</name>
        <dbReference type="ChEBI" id="CHEBI:190135"/>
    </ligand>
</feature>
<dbReference type="CDD" id="cd01335">
    <property type="entry name" value="Radical_SAM"/>
    <property type="match status" value="1"/>
</dbReference>
<feature type="binding site" evidence="13 14">
    <location>
        <position position="117"/>
    </location>
    <ligand>
        <name>[4Fe-4S] cluster</name>
        <dbReference type="ChEBI" id="CHEBI:49883"/>
        <note>4Fe-4S-S-AdoMet</note>
    </ligand>
</feature>
<evidence type="ECO:0000256" key="12">
    <source>
        <dbReference type="ARBA" id="ARBA00051157"/>
    </source>
</evidence>
<dbReference type="SUPFAM" id="SSF102114">
    <property type="entry name" value="Radical SAM enzymes"/>
    <property type="match status" value="1"/>
</dbReference>
<keyword evidence="7 13" id="KW-0001">2Fe-2S</keyword>
<dbReference type="InterPro" id="IPR007197">
    <property type="entry name" value="rSAM"/>
</dbReference>
<dbReference type="SMART" id="SM00876">
    <property type="entry name" value="BATS"/>
    <property type="match status" value="1"/>
</dbReference>
<keyword evidence="17" id="KW-1185">Reference proteome</keyword>
<comment type="similarity">
    <text evidence="2 13">Belongs to the radical SAM superfamily. Biotin synthase family.</text>
</comment>
<dbReference type="SFLD" id="SFLDS00029">
    <property type="entry name" value="Radical_SAM"/>
    <property type="match status" value="1"/>
</dbReference>
<dbReference type="Pfam" id="PF04055">
    <property type="entry name" value="Radical_SAM"/>
    <property type="match status" value="1"/>
</dbReference>
<comment type="cofactor">
    <cofactor evidence="13 14">
        <name>[4Fe-4S] cluster</name>
        <dbReference type="ChEBI" id="CHEBI:49883"/>
    </cofactor>
    <text evidence="13 14">Binds 1 [4Fe-4S] cluster. The cluster is coordinated with 3 cysteines and an exchangeable S-adenosyl-L-methionine.</text>
</comment>
<keyword evidence="5 13" id="KW-0808">Transferase</keyword>
<dbReference type="SFLD" id="SFLDG01060">
    <property type="entry name" value="BATS_domain_containing"/>
    <property type="match status" value="1"/>
</dbReference>
<dbReference type="GO" id="GO:0051537">
    <property type="term" value="F:2 iron, 2 sulfur cluster binding"/>
    <property type="evidence" value="ECO:0007669"/>
    <property type="project" value="UniProtKB-KW"/>
</dbReference>
<gene>
    <name evidence="13" type="primary">bioB</name>
    <name evidence="16" type="ORF">SAMN05428953_11198</name>
</gene>
<dbReference type="UniPathway" id="UPA00078">
    <property type="reaction ID" value="UER00162"/>
</dbReference>
<dbReference type="GO" id="GO:0004076">
    <property type="term" value="F:biotin synthase activity"/>
    <property type="evidence" value="ECO:0007669"/>
    <property type="project" value="UniProtKB-UniRule"/>
</dbReference>
<comment type="pathway">
    <text evidence="1 13">Cofactor biosynthesis; biotin biosynthesis; biotin from 7,8-diaminononanoate: step 2/2.</text>
</comment>
<evidence type="ECO:0000256" key="14">
    <source>
        <dbReference type="PIRSR" id="PIRSR001619-1"/>
    </source>
</evidence>
<dbReference type="GO" id="GO:0009102">
    <property type="term" value="P:biotin biosynthetic process"/>
    <property type="evidence" value="ECO:0007669"/>
    <property type="project" value="UniProtKB-UniRule"/>
</dbReference>
<comment type="function">
    <text evidence="13">Catalyzes the conversion of dethiobiotin (DTB) to biotin by the insertion of a sulfur atom into dethiobiotin via a radical-based mechanism.</text>
</comment>
<keyword evidence="10 13" id="KW-0408">Iron</keyword>
<feature type="domain" description="Radical SAM core" evidence="15">
    <location>
        <begin position="95"/>
        <end position="313"/>
    </location>
</feature>
<evidence type="ECO:0000256" key="8">
    <source>
        <dbReference type="ARBA" id="ARBA00022723"/>
    </source>
</evidence>
<dbReference type="InterPro" id="IPR002684">
    <property type="entry name" value="Biotin_synth/BioAB"/>
</dbReference>
<dbReference type="SFLD" id="SFLDF00272">
    <property type="entry name" value="biotin_synthase"/>
    <property type="match status" value="1"/>
</dbReference>
<evidence type="ECO:0000256" key="10">
    <source>
        <dbReference type="ARBA" id="ARBA00023004"/>
    </source>
</evidence>
<dbReference type="InterPro" id="IPR010722">
    <property type="entry name" value="BATS_dom"/>
</dbReference>
<feature type="binding site" evidence="13 14">
    <location>
        <position position="317"/>
    </location>
    <ligand>
        <name>[2Fe-2S] cluster</name>
        <dbReference type="ChEBI" id="CHEBI:190135"/>
    </ligand>
</feature>
<evidence type="ECO:0000313" key="17">
    <source>
        <dbReference type="Proteomes" id="UP000198894"/>
    </source>
</evidence>
<feature type="binding site" evidence="13 14">
    <location>
        <position position="245"/>
    </location>
    <ligand>
        <name>[2Fe-2S] cluster</name>
        <dbReference type="ChEBI" id="CHEBI:190135"/>
    </ligand>
</feature>
<keyword evidence="6 13" id="KW-0949">S-adenosyl-L-methionine</keyword>
<dbReference type="Proteomes" id="UP000198894">
    <property type="component" value="Unassembled WGS sequence"/>
</dbReference>
<comment type="cofactor">
    <cofactor evidence="13">
        <name>[2Fe-2S] cluster</name>
        <dbReference type="ChEBI" id="CHEBI:190135"/>
    </cofactor>
    <text evidence="13">Binds 1 [2Fe-2S] cluster. The cluster is coordinated with 3 cysteines and 1 arginine.</text>
</comment>
<dbReference type="GO" id="GO:0051539">
    <property type="term" value="F:4 iron, 4 sulfur cluster binding"/>
    <property type="evidence" value="ECO:0007669"/>
    <property type="project" value="UniProtKB-KW"/>
</dbReference>
<comment type="subunit">
    <text evidence="13">Homodimer.</text>
</comment>
<evidence type="ECO:0000256" key="3">
    <source>
        <dbReference type="ARBA" id="ARBA00012236"/>
    </source>
</evidence>
<evidence type="ECO:0000256" key="7">
    <source>
        <dbReference type="ARBA" id="ARBA00022714"/>
    </source>
</evidence>
<accession>A0A1G8YW20</accession>
<evidence type="ECO:0000256" key="13">
    <source>
        <dbReference type="HAMAP-Rule" id="MF_01694"/>
    </source>
</evidence>
<evidence type="ECO:0000256" key="11">
    <source>
        <dbReference type="ARBA" id="ARBA00023014"/>
    </source>
</evidence>
<dbReference type="InterPro" id="IPR013785">
    <property type="entry name" value="Aldolase_TIM"/>
</dbReference>
<comment type="catalytic activity">
    <reaction evidence="12 13">
        <text>(4R,5S)-dethiobiotin + (sulfur carrier)-SH + 2 reduced [2Fe-2S]-[ferredoxin] + 2 S-adenosyl-L-methionine = (sulfur carrier)-H + biotin + 2 5'-deoxyadenosine + 2 L-methionine + 2 oxidized [2Fe-2S]-[ferredoxin]</text>
        <dbReference type="Rhea" id="RHEA:22060"/>
        <dbReference type="Rhea" id="RHEA-COMP:10000"/>
        <dbReference type="Rhea" id="RHEA-COMP:10001"/>
        <dbReference type="Rhea" id="RHEA-COMP:14737"/>
        <dbReference type="Rhea" id="RHEA-COMP:14739"/>
        <dbReference type="ChEBI" id="CHEBI:17319"/>
        <dbReference type="ChEBI" id="CHEBI:29917"/>
        <dbReference type="ChEBI" id="CHEBI:33737"/>
        <dbReference type="ChEBI" id="CHEBI:33738"/>
        <dbReference type="ChEBI" id="CHEBI:57586"/>
        <dbReference type="ChEBI" id="CHEBI:57844"/>
        <dbReference type="ChEBI" id="CHEBI:59789"/>
        <dbReference type="ChEBI" id="CHEBI:64428"/>
        <dbReference type="ChEBI" id="CHEBI:149473"/>
        <dbReference type="EC" id="2.8.1.6"/>
    </reaction>
</comment>
<organism evidence="16 17">
    <name type="scientific">Mesorhizobium muleiense</name>
    <dbReference type="NCBI Taxonomy" id="1004279"/>
    <lineage>
        <taxon>Bacteria</taxon>
        <taxon>Pseudomonadati</taxon>
        <taxon>Pseudomonadota</taxon>
        <taxon>Alphaproteobacteria</taxon>
        <taxon>Hyphomicrobiales</taxon>
        <taxon>Phyllobacteriaceae</taxon>
        <taxon>Mesorhizobium</taxon>
    </lineage>
</organism>
<evidence type="ECO:0000256" key="6">
    <source>
        <dbReference type="ARBA" id="ARBA00022691"/>
    </source>
</evidence>
<protein>
    <recommendedName>
        <fullName evidence="3 13">Biotin synthase</fullName>
        <ecNumber evidence="3 13">2.8.1.6</ecNumber>
    </recommendedName>
</protein>
<evidence type="ECO:0000256" key="4">
    <source>
        <dbReference type="ARBA" id="ARBA00022485"/>
    </source>
</evidence>
<evidence type="ECO:0000256" key="1">
    <source>
        <dbReference type="ARBA" id="ARBA00004942"/>
    </source>
</evidence>
<dbReference type="HAMAP" id="MF_01694">
    <property type="entry name" value="BioB"/>
    <property type="match status" value="1"/>
</dbReference>
<dbReference type="InterPro" id="IPR058240">
    <property type="entry name" value="rSAM_sf"/>
</dbReference>
<dbReference type="SFLD" id="SFLDG01278">
    <property type="entry name" value="biotin_synthase_like"/>
    <property type="match status" value="1"/>
</dbReference>
<comment type="cofactor">
    <cofactor evidence="14">
        <name>[2Fe-2S] cluster</name>
        <dbReference type="ChEBI" id="CHEBI:190135"/>
    </cofactor>
    <text evidence="14">Binds 1 [2Fe-2S] cluster. The cluster is coordinated with 3 cysteines and 1 arginine.</text>
</comment>
<evidence type="ECO:0000313" key="16">
    <source>
        <dbReference type="EMBL" id="SDK06973.1"/>
    </source>
</evidence>
<dbReference type="GO" id="GO:0005506">
    <property type="term" value="F:iron ion binding"/>
    <property type="evidence" value="ECO:0007669"/>
    <property type="project" value="UniProtKB-UniRule"/>
</dbReference>
<dbReference type="SMART" id="SM00729">
    <property type="entry name" value="Elp3"/>
    <property type="match status" value="1"/>
</dbReference>
<sequence>MERRAAARLLASALQSQVGPSLPVDRLLKAYRTSNKGLTMTVGMNSEFDVNQTMQSVDGTPPRWNRKEAEAIYGMPFNDLLFLAQTIHRQNFDRNRVQLSRLLSIKTGGCPEDCGYCSQSAHYETGVKASKLMNVKHVIDEAAKARDGGATRYCMGAAWRSPKERDMDVVVAMIEGVKALGMETCMTLGMLDLEQAARLKQAGLDYYNHNIDTSERYYGEVISTRTFADRLETLGHVRAVGMKVCCGGIVGMGEEKTDRIDMLVTLANLPEPPESVPINMLIPIEGTPLAAADAIDPIDFVRIVALARVMMPKSCVRLSAGRTAMSDETQALCFFAGANSIFVGDTLLTADNPGEDKDSLLFQRLGIEPMELATQ</sequence>
<dbReference type="PANTHER" id="PTHR22976">
    <property type="entry name" value="BIOTIN SYNTHASE"/>
    <property type="match status" value="1"/>
</dbReference>
<evidence type="ECO:0000259" key="15">
    <source>
        <dbReference type="PROSITE" id="PS51918"/>
    </source>
</evidence>
<keyword evidence="4 13" id="KW-0004">4Fe-4S</keyword>
<dbReference type="Pfam" id="PF06968">
    <property type="entry name" value="BATS"/>
    <property type="match status" value="1"/>
</dbReference>
<dbReference type="EC" id="2.8.1.6" evidence="3 13"/>
<feature type="binding site" evidence="13 14">
    <location>
        <position position="114"/>
    </location>
    <ligand>
        <name>[4Fe-4S] cluster</name>
        <dbReference type="ChEBI" id="CHEBI:49883"/>
        <note>4Fe-4S-S-AdoMet</note>
    </ligand>
</feature>
<dbReference type="InterPro" id="IPR006638">
    <property type="entry name" value="Elp3/MiaA/NifB-like_rSAM"/>
</dbReference>
<feature type="binding site" evidence="13 14">
    <location>
        <position position="185"/>
    </location>
    <ligand>
        <name>[2Fe-2S] cluster</name>
        <dbReference type="ChEBI" id="CHEBI:190135"/>
    </ligand>
</feature>
<keyword evidence="8 13" id="KW-0479">Metal-binding</keyword>
<dbReference type="FunFam" id="3.20.20.70:FF:000011">
    <property type="entry name" value="Biotin synthase"/>
    <property type="match status" value="1"/>
</dbReference>
<keyword evidence="11 13" id="KW-0411">Iron-sulfur</keyword>
<name>A0A1G8YW20_9HYPH</name>
<feature type="binding site" evidence="13 14">
    <location>
        <position position="110"/>
    </location>
    <ligand>
        <name>[4Fe-4S] cluster</name>
        <dbReference type="ChEBI" id="CHEBI:49883"/>
        <note>4Fe-4S-S-AdoMet</note>
    </ligand>
</feature>
<evidence type="ECO:0000256" key="2">
    <source>
        <dbReference type="ARBA" id="ARBA00010765"/>
    </source>
</evidence>
<dbReference type="NCBIfam" id="TIGR00433">
    <property type="entry name" value="bioB"/>
    <property type="match status" value="1"/>
</dbReference>
<dbReference type="PROSITE" id="PS51918">
    <property type="entry name" value="RADICAL_SAM"/>
    <property type="match status" value="1"/>
</dbReference>
<proteinExistence type="inferred from homology"/>
<dbReference type="Gene3D" id="3.20.20.70">
    <property type="entry name" value="Aldolase class I"/>
    <property type="match status" value="1"/>
</dbReference>
<keyword evidence="9 13" id="KW-0093">Biotin biosynthesis</keyword>
<evidence type="ECO:0000256" key="5">
    <source>
        <dbReference type="ARBA" id="ARBA00022679"/>
    </source>
</evidence>
<dbReference type="PIRSF" id="PIRSF001619">
    <property type="entry name" value="Biotin_synth"/>
    <property type="match status" value="1"/>
</dbReference>
<dbReference type="InterPro" id="IPR024177">
    <property type="entry name" value="Biotin_synthase"/>
</dbReference>
<dbReference type="EMBL" id="FNEE01000011">
    <property type="protein sequence ID" value="SDK06973.1"/>
    <property type="molecule type" value="Genomic_DNA"/>
</dbReference>
<evidence type="ECO:0000256" key="9">
    <source>
        <dbReference type="ARBA" id="ARBA00022756"/>
    </source>
</evidence>
<dbReference type="AlphaFoldDB" id="A0A1G8YW20"/>
<reference evidence="17" key="1">
    <citation type="submission" date="2016-10" db="EMBL/GenBank/DDBJ databases">
        <authorList>
            <person name="Varghese N."/>
            <person name="Submissions S."/>
        </authorList>
    </citation>
    <scope>NUCLEOTIDE SEQUENCE [LARGE SCALE GENOMIC DNA]</scope>
    <source>
        <strain evidence="17">CGMCC 1.11022</strain>
    </source>
</reference>